<comment type="caution">
    <text evidence="1">The sequence shown here is derived from an EMBL/GenBank/DDBJ whole genome shotgun (WGS) entry which is preliminary data.</text>
</comment>
<sequence>MSESTIRPALTANAIGERLSMNRTSVYRLFTRKVHPLPHVKVGDTGVRVQADTFEKWLREEEQMSVGSSSRRRS</sequence>
<evidence type="ECO:0000313" key="2">
    <source>
        <dbReference type="Proteomes" id="UP000808906"/>
    </source>
</evidence>
<reference evidence="1" key="1">
    <citation type="submission" date="2019-11" db="EMBL/GenBank/DDBJ databases">
        <title>Spread of Macrolides and rifampicin resistant Rhodococcus equi in clinical isolates in the USA.</title>
        <authorList>
            <person name="Alvarez-Narvaez S."/>
            <person name="Huber L."/>
            <person name="Cohen N.D."/>
            <person name="Slovis N."/>
            <person name="Greiter M."/>
            <person name="Giguere S."/>
            <person name="Hart K."/>
        </authorList>
    </citation>
    <scope>NUCLEOTIDE SEQUENCE</scope>
    <source>
        <strain evidence="1">Lh_17</strain>
    </source>
</reference>
<protein>
    <recommendedName>
        <fullName evidence="3">Helix-turn-helix domain-containing protein</fullName>
    </recommendedName>
</protein>
<name>A0A9Q2PPZ1_RHOHA</name>
<dbReference type="RefSeq" id="WP_084869493.1">
    <property type="nucleotide sequence ID" value="NZ_JAJNNF010000051.1"/>
</dbReference>
<evidence type="ECO:0000313" key="1">
    <source>
        <dbReference type="EMBL" id="MBM4567623.1"/>
    </source>
</evidence>
<organism evidence="1 2">
    <name type="scientific">Rhodococcus hoagii</name>
    <name type="common">Corynebacterium equii</name>
    <dbReference type="NCBI Taxonomy" id="43767"/>
    <lineage>
        <taxon>Bacteria</taxon>
        <taxon>Bacillati</taxon>
        <taxon>Actinomycetota</taxon>
        <taxon>Actinomycetes</taxon>
        <taxon>Mycobacteriales</taxon>
        <taxon>Nocardiaceae</taxon>
        <taxon>Prescottella</taxon>
    </lineage>
</organism>
<evidence type="ECO:0008006" key="3">
    <source>
        <dbReference type="Google" id="ProtNLM"/>
    </source>
</evidence>
<dbReference type="EMBL" id="WUXR01000013">
    <property type="protein sequence ID" value="MBM4567623.1"/>
    <property type="molecule type" value="Genomic_DNA"/>
</dbReference>
<gene>
    <name evidence="1" type="ORF">GS441_20050</name>
</gene>
<accession>A0A9Q2PPZ1</accession>
<proteinExistence type="predicted"/>
<dbReference type="Proteomes" id="UP000808906">
    <property type="component" value="Unassembled WGS sequence"/>
</dbReference>
<dbReference type="AlphaFoldDB" id="A0A9Q2PPZ1"/>